<evidence type="ECO:0000256" key="5">
    <source>
        <dbReference type="ARBA" id="ARBA00022764"/>
    </source>
</evidence>
<evidence type="ECO:0000256" key="8">
    <source>
        <dbReference type="RuleBase" id="RU003918"/>
    </source>
</evidence>
<dbReference type="Proteomes" id="UP000494201">
    <property type="component" value="Unassembled WGS sequence"/>
</dbReference>
<evidence type="ECO:0000256" key="9">
    <source>
        <dbReference type="SAM" id="SignalP"/>
    </source>
</evidence>
<dbReference type="PANTHER" id="PTHR30251">
    <property type="entry name" value="PILUS ASSEMBLY CHAPERONE"/>
    <property type="match status" value="1"/>
</dbReference>
<feature type="domain" description="Pili assembly chaperone N-terminal" evidence="10">
    <location>
        <begin position="24"/>
        <end position="146"/>
    </location>
</feature>
<evidence type="ECO:0000313" key="12">
    <source>
        <dbReference type="EMBL" id="MBM2770321.1"/>
    </source>
</evidence>
<dbReference type="InterPro" id="IPR013783">
    <property type="entry name" value="Ig-like_fold"/>
</dbReference>
<feature type="domain" description="Pili assembly chaperone C-terminal" evidence="11">
    <location>
        <begin position="174"/>
        <end position="236"/>
    </location>
</feature>
<organism evidence="13 14">
    <name type="scientific">Burkholderia anthina</name>
    <dbReference type="NCBI Taxonomy" id="179879"/>
    <lineage>
        <taxon>Bacteria</taxon>
        <taxon>Pseudomonadati</taxon>
        <taxon>Pseudomonadota</taxon>
        <taxon>Betaproteobacteria</taxon>
        <taxon>Burkholderiales</taxon>
        <taxon>Burkholderiaceae</taxon>
        <taxon>Burkholderia</taxon>
        <taxon>Burkholderia cepacia complex</taxon>
    </lineage>
</organism>
<evidence type="ECO:0000256" key="2">
    <source>
        <dbReference type="ARBA" id="ARBA00007399"/>
    </source>
</evidence>
<comment type="similarity">
    <text evidence="2 8">Belongs to the periplasmic pilus chaperone family.</text>
</comment>
<evidence type="ECO:0000256" key="4">
    <source>
        <dbReference type="ARBA" id="ARBA00022729"/>
    </source>
</evidence>
<dbReference type="AlphaFoldDB" id="A0A6P2G9L1"/>
<evidence type="ECO:0000256" key="1">
    <source>
        <dbReference type="ARBA" id="ARBA00004418"/>
    </source>
</evidence>
<evidence type="ECO:0000256" key="7">
    <source>
        <dbReference type="ARBA" id="ARBA00023319"/>
    </source>
</evidence>
<keyword evidence="3" id="KW-1029">Fimbrium biogenesis</keyword>
<dbReference type="PRINTS" id="PR00969">
    <property type="entry name" value="CHAPERONPILI"/>
</dbReference>
<gene>
    <name evidence="13" type="ORF">BAN20980_02508</name>
    <name evidence="12" type="ORF">JQK92_28320</name>
</gene>
<dbReference type="SUPFAM" id="SSF49354">
    <property type="entry name" value="PapD-like"/>
    <property type="match status" value="1"/>
</dbReference>
<dbReference type="EMBL" id="JAFCIQ010000026">
    <property type="protein sequence ID" value="MBM2770321.1"/>
    <property type="molecule type" value="Genomic_DNA"/>
</dbReference>
<dbReference type="Proteomes" id="UP000755577">
    <property type="component" value="Unassembled WGS sequence"/>
</dbReference>
<evidence type="ECO:0000256" key="6">
    <source>
        <dbReference type="ARBA" id="ARBA00023186"/>
    </source>
</evidence>
<dbReference type="RefSeq" id="WP_174926264.1">
    <property type="nucleotide sequence ID" value="NZ_CABVLY010000008.1"/>
</dbReference>
<dbReference type="Pfam" id="PF02753">
    <property type="entry name" value="PapD_C"/>
    <property type="match status" value="1"/>
</dbReference>
<dbReference type="FunFam" id="2.60.40.10:FF:000458">
    <property type="entry name" value="Molecular chaperone FimC"/>
    <property type="match status" value="1"/>
</dbReference>
<dbReference type="GO" id="GO:0030288">
    <property type="term" value="C:outer membrane-bounded periplasmic space"/>
    <property type="evidence" value="ECO:0007669"/>
    <property type="project" value="InterPro"/>
</dbReference>
<evidence type="ECO:0000313" key="13">
    <source>
        <dbReference type="EMBL" id="VVU49801.1"/>
    </source>
</evidence>
<keyword evidence="4 9" id="KW-0732">Signal</keyword>
<name>A0A6P2G9L1_9BURK</name>
<protein>
    <submittedName>
        <fullName evidence="12">Fimbria/pilus periplasmic chaperone</fullName>
    </submittedName>
    <submittedName>
        <fullName evidence="13">Pilus assembly protein</fullName>
    </submittedName>
</protein>
<reference evidence="12 15" key="2">
    <citation type="submission" date="2021-02" db="EMBL/GenBank/DDBJ databases">
        <title>Draft genome of the type strains Burkholderia anthina DSM16086.</title>
        <authorList>
            <person name="Hertel R."/>
            <person name="Meissner J."/>
            <person name="Poehlein A."/>
            <person name="Daniel R."/>
            <person name="Commichau F.M."/>
        </authorList>
    </citation>
    <scope>NUCLEOTIDE SEQUENCE [LARGE SCALE GENOMIC DNA]</scope>
    <source>
        <strain evidence="12 15">DSM 16086</strain>
    </source>
</reference>
<dbReference type="EMBL" id="CABVLY010000008">
    <property type="protein sequence ID" value="VVU49801.1"/>
    <property type="molecule type" value="Genomic_DNA"/>
</dbReference>
<dbReference type="PANTHER" id="PTHR30251:SF2">
    <property type="entry name" value="FIMBRIAL CHAPERONE YADV-RELATED"/>
    <property type="match status" value="1"/>
</dbReference>
<evidence type="ECO:0000313" key="15">
    <source>
        <dbReference type="Proteomes" id="UP000755577"/>
    </source>
</evidence>
<dbReference type="Pfam" id="PF00345">
    <property type="entry name" value="PapD_N"/>
    <property type="match status" value="1"/>
</dbReference>
<reference evidence="13 14" key="1">
    <citation type="submission" date="2019-09" db="EMBL/GenBank/DDBJ databases">
        <authorList>
            <person name="Depoorter E."/>
        </authorList>
    </citation>
    <scope>NUCLEOTIDE SEQUENCE [LARGE SCALE GENOMIC DNA]</scope>
    <source>
        <strain evidence="13">LMG 20980</strain>
    </source>
</reference>
<dbReference type="GO" id="GO:0071555">
    <property type="term" value="P:cell wall organization"/>
    <property type="evidence" value="ECO:0007669"/>
    <property type="project" value="InterPro"/>
</dbReference>
<feature type="chain" id="PRO_5027114127" evidence="9">
    <location>
        <begin position="24"/>
        <end position="247"/>
    </location>
</feature>
<dbReference type="InterPro" id="IPR050643">
    <property type="entry name" value="Periplasmic_pilus_chap"/>
</dbReference>
<comment type="subcellular location">
    <subcellularLocation>
        <location evidence="1 8">Periplasm</location>
    </subcellularLocation>
</comment>
<accession>A0A6P2G9L1</accession>
<dbReference type="PROSITE" id="PS00635">
    <property type="entry name" value="PILI_CHAPERONE"/>
    <property type="match status" value="1"/>
</dbReference>
<evidence type="ECO:0000259" key="10">
    <source>
        <dbReference type="Pfam" id="PF00345"/>
    </source>
</evidence>
<keyword evidence="15" id="KW-1185">Reference proteome</keyword>
<dbReference type="GeneID" id="56500549"/>
<dbReference type="InterPro" id="IPR001829">
    <property type="entry name" value="Pili_assmbl_chaperone_bac"/>
</dbReference>
<dbReference type="InterPro" id="IPR018046">
    <property type="entry name" value="Pili_assmbl_chaperone_CS"/>
</dbReference>
<dbReference type="InterPro" id="IPR008962">
    <property type="entry name" value="PapD-like_sf"/>
</dbReference>
<feature type="signal peptide" evidence="9">
    <location>
        <begin position="1"/>
        <end position="23"/>
    </location>
</feature>
<evidence type="ECO:0000256" key="3">
    <source>
        <dbReference type="ARBA" id="ARBA00022558"/>
    </source>
</evidence>
<evidence type="ECO:0000313" key="14">
    <source>
        <dbReference type="Proteomes" id="UP000494201"/>
    </source>
</evidence>
<dbReference type="Gene3D" id="2.60.40.10">
    <property type="entry name" value="Immunoglobulins"/>
    <property type="match status" value="2"/>
</dbReference>
<dbReference type="InterPro" id="IPR016148">
    <property type="entry name" value="Pili_assmbl_chaperone_C"/>
</dbReference>
<dbReference type="SUPFAM" id="SSF49584">
    <property type="entry name" value="Periplasmic chaperone C-domain"/>
    <property type="match status" value="1"/>
</dbReference>
<dbReference type="InterPro" id="IPR016147">
    <property type="entry name" value="Pili_assmbl_chaperone_N"/>
</dbReference>
<evidence type="ECO:0000259" key="11">
    <source>
        <dbReference type="Pfam" id="PF02753"/>
    </source>
</evidence>
<dbReference type="InterPro" id="IPR036316">
    <property type="entry name" value="Pili_assmbl_chap_C_dom_sf"/>
</dbReference>
<proteinExistence type="inferred from homology"/>
<keyword evidence="5" id="KW-0574">Periplasm</keyword>
<keyword evidence="7" id="KW-0393">Immunoglobulin domain</keyword>
<keyword evidence="6 8" id="KW-0143">Chaperone</keyword>
<sequence>MKWLKRIPLTAVAAVLCTMQAQAGVVISGTRVVFPGNEDEVTVQLTNDAKRPALVQAWLDDGDRHASPETVDVPFTLTPAMFRMEPGNGQTLRLIHTGEALPADRESLFWLNVLDIPPQADEADSRNRIQLAVRSRIKVMYRPAALQGNASDAPKQLAWRVVRADNGQSALEAVNPTPFVVNFGTVRLKSGGGKYEAGAGYVLPRATARFPLQNFAGTPGADATVEFGGINDWGATKDIELPLSPTR</sequence>